<dbReference type="KEGG" id="mlt:VC82_1567"/>
<dbReference type="OrthoDB" id="1495718at2"/>
<dbReference type="RefSeq" id="WP_045801866.1">
    <property type="nucleotide sequence ID" value="NZ_CP011071.1"/>
</dbReference>
<dbReference type="STRING" id="516051.VC82_1567"/>
<dbReference type="Pfam" id="PF11276">
    <property type="entry name" value="DUF3078"/>
    <property type="match status" value="1"/>
</dbReference>
<protein>
    <submittedName>
        <fullName evidence="2">Conserved hypothetical periplasmic protein</fullName>
    </submittedName>
</protein>
<dbReference type="Proteomes" id="UP000032726">
    <property type="component" value="Chromosome"/>
</dbReference>
<keyword evidence="1" id="KW-0732">Signal</keyword>
<dbReference type="AlphaFoldDB" id="A0A0D5YTJ1"/>
<reference evidence="2 3" key="1">
    <citation type="submission" date="2015-03" db="EMBL/GenBank/DDBJ databases">
        <title>Complete genome sequence of Muricauda lutaonensis CC-HSB-11T, isolated from a coastal hot spring.</title>
        <authorList>
            <person name="Kim K.M."/>
        </authorList>
    </citation>
    <scope>NUCLEOTIDE SEQUENCE [LARGE SCALE GENOMIC DNA]</scope>
    <source>
        <strain evidence="2 3">CC-HSB-11</strain>
    </source>
</reference>
<accession>A0A0D5YTJ1</accession>
<feature type="signal peptide" evidence="1">
    <location>
        <begin position="1"/>
        <end position="19"/>
    </location>
</feature>
<organism evidence="2 3">
    <name type="scientific">Flagellimonas lutaonensis</name>
    <dbReference type="NCBI Taxonomy" id="516051"/>
    <lineage>
        <taxon>Bacteria</taxon>
        <taxon>Pseudomonadati</taxon>
        <taxon>Bacteroidota</taxon>
        <taxon>Flavobacteriia</taxon>
        <taxon>Flavobacteriales</taxon>
        <taxon>Flavobacteriaceae</taxon>
        <taxon>Flagellimonas</taxon>
    </lineage>
</organism>
<dbReference type="InterPro" id="IPR021428">
    <property type="entry name" value="DUF3078"/>
</dbReference>
<sequence length="351" mass="40628">MNTKKIFFLFFLIAFSVCGQDSISQQTVDSLDWDVTVIRMPQKQINIIPRGVRRISPRISFNKVKALKEKPKKFVPPLFWKQENLLNINLNEVAFVNWNAGGNNSVTALGNLTFTRNYKYRYITWDNELRFRYGINVQEGRSVQKTDDLIRLSSTFGFRRDTLTNWFYSVKTKFNTQFTNGYKYPDTSTPISRFMAPGYFFFGAGTTYAPDTKKFNLYISPLTYKATFVLDEDLSNQGAFGVEKGKNVFAELGFLITNTWEDEIFKNIFINHRLNLYTDYLKSFGNVDVDWELNFKLKVNEYINADIGTHIIYDDDIKFDEQLADDGTVVDPGVPKVQFKQLLGIGLSFAF</sequence>
<proteinExistence type="predicted"/>
<evidence type="ECO:0000313" key="3">
    <source>
        <dbReference type="Proteomes" id="UP000032726"/>
    </source>
</evidence>
<evidence type="ECO:0000256" key="1">
    <source>
        <dbReference type="SAM" id="SignalP"/>
    </source>
</evidence>
<dbReference type="PATRIC" id="fig|516051.4.peg.1615"/>
<evidence type="ECO:0000313" key="2">
    <source>
        <dbReference type="EMBL" id="AKA35186.1"/>
    </source>
</evidence>
<feature type="chain" id="PRO_5002299938" evidence="1">
    <location>
        <begin position="20"/>
        <end position="351"/>
    </location>
</feature>
<name>A0A0D5YTJ1_9FLAO</name>
<gene>
    <name evidence="2" type="ORF">VC82_1567</name>
</gene>
<dbReference type="HOGENOM" id="CLU_057100_1_0_10"/>
<dbReference type="EMBL" id="CP011071">
    <property type="protein sequence ID" value="AKA35186.1"/>
    <property type="molecule type" value="Genomic_DNA"/>
</dbReference>
<keyword evidence="3" id="KW-1185">Reference proteome</keyword>